<protein>
    <recommendedName>
        <fullName evidence="3">Tim10/DDP family zinc finger protein</fullName>
    </recommendedName>
</protein>
<dbReference type="RefSeq" id="XP_001013891.1">
    <property type="nucleotide sequence ID" value="XM_001013891.1"/>
</dbReference>
<dbReference type="KEGG" id="tet:TTHERM_00772020"/>
<gene>
    <name evidence="1" type="ORF">TTHERM_00772020</name>
</gene>
<organism evidence="1 2">
    <name type="scientific">Tetrahymena thermophila (strain SB210)</name>
    <dbReference type="NCBI Taxonomy" id="312017"/>
    <lineage>
        <taxon>Eukaryota</taxon>
        <taxon>Sar</taxon>
        <taxon>Alveolata</taxon>
        <taxon>Ciliophora</taxon>
        <taxon>Intramacronucleata</taxon>
        <taxon>Oligohymenophorea</taxon>
        <taxon>Hymenostomatida</taxon>
        <taxon>Tetrahymenina</taxon>
        <taxon>Tetrahymenidae</taxon>
        <taxon>Tetrahymena</taxon>
    </lineage>
</organism>
<accession>Q23AP6</accession>
<dbReference type="GeneID" id="7825548"/>
<evidence type="ECO:0000313" key="1">
    <source>
        <dbReference type="EMBL" id="EAR93646.1"/>
    </source>
</evidence>
<reference evidence="2" key="1">
    <citation type="journal article" date="2006" name="PLoS Biol.">
        <title>Macronuclear genome sequence of the ciliate Tetrahymena thermophila, a model eukaryote.</title>
        <authorList>
            <person name="Eisen J.A."/>
            <person name="Coyne R.S."/>
            <person name="Wu M."/>
            <person name="Wu D."/>
            <person name="Thiagarajan M."/>
            <person name="Wortman J.R."/>
            <person name="Badger J.H."/>
            <person name="Ren Q."/>
            <person name="Amedeo P."/>
            <person name="Jones K.M."/>
            <person name="Tallon L.J."/>
            <person name="Delcher A.L."/>
            <person name="Salzberg S.L."/>
            <person name="Silva J.C."/>
            <person name="Haas B.J."/>
            <person name="Majoros W.H."/>
            <person name="Farzad M."/>
            <person name="Carlton J.M."/>
            <person name="Smith R.K. Jr."/>
            <person name="Garg J."/>
            <person name="Pearlman R.E."/>
            <person name="Karrer K.M."/>
            <person name="Sun L."/>
            <person name="Manning G."/>
            <person name="Elde N.C."/>
            <person name="Turkewitz A.P."/>
            <person name="Asai D.J."/>
            <person name="Wilkes D.E."/>
            <person name="Wang Y."/>
            <person name="Cai H."/>
            <person name="Collins K."/>
            <person name="Stewart B.A."/>
            <person name="Lee S.R."/>
            <person name="Wilamowska K."/>
            <person name="Weinberg Z."/>
            <person name="Ruzzo W.L."/>
            <person name="Wloga D."/>
            <person name="Gaertig J."/>
            <person name="Frankel J."/>
            <person name="Tsao C.-C."/>
            <person name="Gorovsky M.A."/>
            <person name="Keeling P.J."/>
            <person name="Waller R.F."/>
            <person name="Patron N.J."/>
            <person name="Cherry J.M."/>
            <person name="Stover N.A."/>
            <person name="Krieger C.J."/>
            <person name="del Toro C."/>
            <person name="Ryder H.F."/>
            <person name="Williamson S.C."/>
            <person name="Barbeau R.A."/>
            <person name="Hamilton E.P."/>
            <person name="Orias E."/>
        </authorList>
    </citation>
    <scope>NUCLEOTIDE SEQUENCE [LARGE SCALE GENOMIC DNA]</scope>
    <source>
        <strain evidence="2">SB210</strain>
    </source>
</reference>
<proteinExistence type="predicted"/>
<sequence length="119" mass="14132">MGEHPYFNLKSYEDFNKQDSLILLKPIYNKKIMFTAAKPNNKDYIEESEQQINYLLLQNNQANTFKQLKSCFLYCEPKHKKPDEKFQNCLKTCLAKWKGIHEYTSTPEFSGLFLPKKLK</sequence>
<name>Q23AP6_TETTS</name>
<dbReference type="InParanoid" id="Q23AP6"/>
<dbReference type="Proteomes" id="UP000009168">
    <property type="component" value="Unassembled WGS sequence"/>
</dbReference>
<dbReference type="EMBL" id="GG662723">
    <property type="protein sequence ID" value="EAR93646.1"/>
    <property type="molecule type" value="Genomic_DNA"/>
</dbReference>
<dbReference type="HOGENOM" id="CLU_2066187_0_0_1"/>
<dbReference type="AlphaFoldDB" id="Q23AP6"/>
<evidence type="ECO:0008006" key="3">
    <source>
        <dbReference type="Google" id="ProtNLM"/>
    </source>
</evidence>
<evidence type="ECO:0000313" key="2">
    <source>
        <dbReference type="Proteomes" id="UP000009168"/>
    </source>
</evidence>
<keyword evidence="2" id="KW-1185">Reference proteome</keyword>